<gene>
    <name evidence="2" type="ORF">EYC84_004548</name>
</gene>
<name>A0A5M9K4L7_MONFR</name>
<comment type="caution">
    <text evidence="2">The sequence shown here is derived from an EMBL/GenBank/DDBJ whole genome shotgun (WGS) entry which is preliminary data.</text>
</comment>
<keyword evidence="3" id="KW-1185">Reference proteome</keyword>
<feature type="transmembrane region" description="Helical" evidence="1">
    <location>
        <begin position="83"/>
        <end position="105"/>
    </location>
</feature>
<evidence type="ECO:0000313" key="2">
    <source>
        <dbReference type="EMBL" id="KAA8575379.1"/>
    </source>
</evidence>
<organism evidence="2 3">
    <name type="scientific">Monilinia fructicola</name>
    <name type="common">Brown rot fungus</name>
    <name type="synonym">Ciboria fructicola</name>
    <dbReference type="NCBI Taxonomy" id="38448"/>
    <lineage>
        <taxon>Eukaryota</taxon>
        <taxon>Fungi</taxon>
        <taxon>Dikarya</taxon>
        <taxon>Ascomycota</taxon>
        <taxon>Pezizomycotina</taxon>
        <taxon>Leotiomycetes</taxon>
        <taxon>Helotiales</taxon>
        <taxon>Sclerotiniaceae</taxon>
        <taxon>Monilinia</taxon>
    </lineage>
</organism>
<sequence>MNIDLVLLACRQITKISNHLSFNRSGDYLIPISNPSLYSNLPPRPSIMDLDGDTHYKDIDSQSSSDSLEFQPIKRRKSLIPSLLLGCIASFTLAAFLITVVRWPWSKSDSGYYAYTDCGKTPDEARSRGCSYYPMGRYWAPPECSFPEGDDNYHPFRDREWFVDTNLTIPADISRLESGDARRAFTHYWHDEHCTFVLQKLALAVALKKTMVPGLVGSIHHVNHCSMTITKTIKNAYNETFLENDMSITESTLGFMPCVPLKIRKLVCALFGTCIVAVRRDNCSRSIMTKRLLGIYYSYKPQEQNDKHHAQILISLECVQQHCPT</sequence>
<dbReference type="EMBL" id="VICG01000002">
    <property type="protein sequence ID" value="KAA8575379.1"/>
    <property type="molecule type" value="Genomic_DNA"/>
</dbReference>
<reference evidence="2 3" key="1">
    <citation type="submission" date="2019-06" db="EMBL/GenBank/DDBJ databases">
        <title>Genome Sequence of the Brown Rot Fungal Pathogen Monilinia fructicola.</title>
        <authorList>
            <person name="De Miccolis Angelini R.M."/>
            <person name="Landi L."/>
            <person name="Abate D."/>
            <person name="Pollastro S."/>
            <person name="Romanazzi G."/>
            <person name="Faretra F."/>
        </authorList>
    </citation>
    <scope>NUCLEOTIDE SEQUENCE [LARGE SCALE GENOMIC DNA]</scope>
    <source>
        <strain evidence="2 3">Mfrc123</strain>
    </source>
</reference>
<dbReference type="PANTHER" id="PTHR35896">
    <property type="entry name" value="IG-LIKE DOMAIN-CONTAINING PROTEIN"/>
    <property type="match status" value="1"/>
</dbReference>
<keyword evidence="1" id="KW-0472">Membrane</keyword>
<dbReference type="AlphaFoldDB" id="A0A5M9K4L7"/>
<dbReference type="InterPro" id="IPR053008">
    <property type="entry name" value="Phomopsin_biosynth_assoc"/>
</dbReference>
<keyword evidence="1" id="KW-1133">Transmembrane helix</keyword>
<keyword evidence="1" id="KW-0812">Transmembrane</keyword>
<dbReference type="VEuPathDB" id="FungiDB:MFRU_002g01240"/>
<evidence type="ECO:0000256" key="1">
    <source>
        <dbReference type="SAM" id="Phobius"/>
    </source>
</evidence>
<protein>
    <submittedName>
        <fullName evidence="2">Uncharacterized protein</fullName>
    </submittedName>
</protein>
<proteinExistence type="predicted"/>
<dbReference type="Proteomes" id="UP000322873">
    <property type="component" value="Unassembled WGS sequence"/>
</dbReference>
<dbReference type="PANTHER" id="PTHR35896:SF3">
    <property type="entry name" value="MAJOR FACILITATOR SUPERFAMILY TRANSPORTER"/>
    <property type="match status" value="1"/>
</dbReference>
<evidence type="ECO:0000313" key="3">
    <source>
        <dbReference type="Proteomes" id="UP000322873"/>
    </source>
</evidence>
<accession>A0A5M9K4L7</accession>